<protein>
    <recommendedName>
        <fullName evidence="7">Glutaredoxin</fullName>
    </recommendedName>
</protein>
<keyword evidence="6" id="KW-0676">Redox-active center</keyword>
<dbReference type="EMBL" id="LR744089">
    <property type="protein sequence ID" value="CAA3708050.1"/>
    <property type="molecule type" value="Genomic_DNA"/>
</dbReference>
<evidence type="ECO:0000313" key="12">
    <source>
        <dbReference type="Proteomes" id="UP000510842"/>
    </source>
</evidence>
<evidence type="ECO:0000256" key="1">
    <source>
        <dbReference type="ARBA" id="ARBA00009630"/>
    </source>
</evidence>
<evidence type="ECO:0000256" key="6">
    <source>
        <dbReference type="ARBA" id="ARBA00023284"/>
    </source>
</evidence>
<dbReference type="CDD" id="cd03028">
    <property type="entry name" value="GRX_PICOT_like"/>
    <property type="match status" value="1"/>
</dbReference>
<dbReference type="SUPFAM" id="SSF52833">
    <property type="entry name" value="Thioredoxin-like"/>
    <property type="match status" value="1"/>
</dbReference>
<feature type="binding site" evidence="8">
    <location>
        <position position="23"/>
    </location>
    <ligand>
        <name>glutathione</name>
        <dbReference type="ChEBI" id="CHEBI:57925"/>
    </ligand>
</feature>
<comment type="similarity">
    <text evidence="1 7">Belongs to the glutaredoxin family. Monothiol subfamily.</text>
</comment>
<dbReference type="InterPro" id="IPR014434">
    <property type="entry name" value="Monothiol_GRX"/>
</dbReference>
<keyword evidence="12" id="KW-1185">Reference proteome</keyword>
<sequence length="105" mass="12387">MNNKTIEIIKEQIKTNKIILYMKGTPNFPQCGFSAKAVNYLIKYLKTFKFINILENIHIRYELPKFSNWPTFPQLWVNSKLIGGSDIIVEMYKNGELKKLIKNFK</sequence>
<dbReference type="NCBIfam" id="TIGR00365">
    <property type="entry name" value="Grx4 family monothiol glutaredoxin"/>
    <property type="match status" value="1"/>
</dbReference>
<dbReference type="Gene3D" id="3.40.30.10">
    <property type="entry name" value="Glutaredoxin"/>
    <property type="match status" value="1"/>
</dbReference>
<evidence type="ECO:0000256" key="3">
    <source>
        <dbReference type="ARBA" id="ARBA00022723"/>
    </source>
</evidence>
<feature type="binding site" evidence="8">
    <location>
        <begin position="85"/>
        <end position="86"/>
    </location>
    <ligand>
        <name>glutathione</name>
        <dbReference type="ChEBI" id="CHEBI:57925"/>
    </ligand>
</feature>
<feature type="domain" description="Glutaredoxin" evidence="10">
    <location>
        <begin position="18"/>
        <end position="82"/>
    </location>
</feature>
<reference evidence="11 12" key="1">
    <citation type="submission" date="2019-12" db="EMBL/GenBank/DDBJ databases">
        <authorList>
            <person name="Santos-Garcia D."/>
            <person name="Santos-Garcia D."/>
            <person name="Santos-Garcia D."/>
        </authorList>
    </citation>
    <scope>NUCLEOTIDE SEQUENCE [LARGE SCALE GENOMIC DNA]</scope>
    <source>
        <strain evidence="11">PeMo</strain>
    </source>
</reference>
<keyword evidence="3 9" id="KW-0479">Metal-binding</keyword>
<dbReference type="PIRSF" id="PIRSF005894">
    <property type="entry name" value="Monothiol_GRX"/>
    <property type="match status" value="1"/>
</dbReference>
<dbReference type="InterPro" id="IPR002109">
    <property type="entry name" value="Glutaredoxin"/>
</dbReference>
<feature type="binding site" evidence="8">
    <location>
        <position position="72"/>
    </location>
    <ligand>
        <name>glutathione</name>
        <dbReference type="ChEBI" id="CHEBI:57925"/>
    </ligand>
</feature>
<feature type="binding site" evidence="9">
    <location>
        <position position="31"/>
    </location>
    <ligand>
        <name>[2Fe-2S] cluster</name>
        <dbReference type="ChEBI" id="CHEBI:190135"/>
        <note>ligand shared between dimeric partners</note>
    </ligand>
</feature>
<keyword evidence="4 9" id="KW-0408">Iron</keyword>
<dbReference type="GO" id="GO:0015036">
    <property type="term" value="F:disulfide oxidoreductase activity"/>
    <property type="evidence" value="ECO:0007669"/>
    <property type="project" value="InterPro"/>
</dbReference>
<evidence type="ECO:0000256" key="5">
    <source>
        <dbReference type="ARBA" id="ARBA00023014"/>
    </source>
</evidence>
<evidence type="ECO:0000256" key="7">
    <source>
        <dbReference type="PIRNR" id="PIRNR005894"/>
    </source>
</evidence>
<dbReference type="InterPro" id="IPR036249">
    <property type="entry name" value="Thioredoxin-like_sf"/>
</dbReference>
<evidence type="ECO:0000256" key="8">
    <source>
        <dbReference type="PIRSR" id="PIRSR005894-1"/>
    </source>
</evidence>
<dbReference type="Proteomes" id="UP000510842">
    <property type="component" value="Chromosome"/>
</dbReference>
<accession>A0A6S6S5B0</accession>
<dbReference type="GO" id="GO:0051537">
    <property type="term" value="F:2 iron, 2 sulfur cluster binding"/>
    <property type="evidence" value="ECO:0007669"/>
    <property type="project" value="UniProtKB-KW"/>
</dbReference>
<evidence type="ECO:0000256" key="2">
    <source>
        <dbReference type="ARBA" id="ARBA00022714"/>
    </source>
</evidence>
<name>A0A6S6S5B0_9GAMM</name>
<feature type="binding site" evidence="8">
    <location>
        <position position="60"/>
    </location>
    <ligand>
        <name>glutathione</name>
        <dbReference type="ChEBI" id="CHEBI:57925"/>
    </ligand>
</feature>
<gene>
    <name evidence="11" type="primary">grxD</name>
    <name evidence="11" type="ORF">PEMO_0248</name>
</gene>
<organism evidence="11 12">
    <name type="scientific">Candidatus Portiera aleyrodidarum</name>
    <name type="common">primary endosymbiont of Bemisia tabaci</name>
    <dbReference type="NCBI Taxonomy" id="91844"/>
    <lineage>
        <taxon>Bacteria</taxon>
        <taxon>Pseudomonadati</taxon>
        <taxon>Pseudomonadota</taxon>
        <taxon>Gammaproteobacteria</taxon>
        <taxon>Candidatus Johnevansiales</taxon>
        <taxon>Candidatus Johnevansiaceae</taxon>
        <taxon>Candidatus Portiera</taxon>
    </lineage>
</organism>
<proteinExistence type="inferred from homology"/>
<dbReference type="PANTHER" id="PTHR10293:SF72">
    <property type="entry name" value="MONOTHIOL GLUTAREDOXIN-S14, CHLOROPLASTIC"/>
    <property type="match status" value="1"/>
</dbReference>
<dbReference type="Pfam" id="PF00462">
    <property type="entry name" value="Glutaredoxin"/>
    <property type="match status" value="1"/>
</dbReference>
<evidence type="ECO:0000256" key="4">
    <source>
        <dbReference type="ARBA" id="ARBA00023004"/>
    </source>
</evidence>
<evidence type="ECO:0000256" key="9">
    <source>
        <dbReference type="PIRSR" id="PIRSR005894-2"/>
    </source>
</evidence>
<dbReference type="AlphaFoldDB" id="A0A6S6S5B0"/>
<evidence type="ECO:0000259" key="10">
    <source>
        <dbReference type="Pfam" id="PF00462"/>
    </source>
</evidence>
<keyword evidence="2 9" id="KW-0001">2Fe-2S</keyword>
<keyword evidence="5 9" id="KW-0411">Iron-sulfur</keyword>
<dbReference type="PROSITE" id="PS51354">
    <property type="entry name" value="GLUTAREDOXIN_2"/>
    <property type="match status" value="1"/>
</dbReference>
<dbReference type="GO" id="GO:0046872">
    <property type="term" value="F:metal ion binding"/>
    <property type="evidence" value="ECO:0007669"/>
    <property type="project" value="UniProtKB-KW"/>
</dbReference>
<dbReference type="RefSeq" id="WP_180824933.1">
    <property type="nucleotide sequence ID" value="NZ_LR744089.1"/>
</dbReference>
<dbReference type="PANTHER" id="PTHR10293">
    <property type="entry name" value="GLUTAREDOXIN FAMILY MEMBER"/>
    <property type="match status" value="1"/>
</dbReference>
<dbReference type="InterPro" id="IPR033658">
    <property type="entry name" value="GRX_PICOT-like"/>
</dbReference>
<dbReference type="InterPro" id="IPR004480">
    <property type="entry name" value="Monothiol_GRX-rel"/>
</dbReference>
<evidence type="ECO:0000313" key="11">
    <source>
        <dbReference type="EMBL" id="CAA3708050.1"/>
    </source>
</evidence>